<keyword evidence="5" id="KW-0611">Plant defense</keyword>
<evidence type="ECO:0000259" key="8">
    <source>
        <dbReference type="Pfam" id="PF00931"/>
    </source>
</evidence>
<dbReference type="InterPro" id="IPR041118">
    <property type="entry name" value="Rx_N"/>
</dbReference>
<evidence type="ECO:0000256" key="7">
    <source>
        <dbReference type="SAM" id="MobiDB-lite"/>
    </source>
</evidence>
<feature type="domain" description="R13L1/DRL21-like LRR repeat region" evidence="11">
    <location>
        <begin position="715"/>
        <end position="842"/>
    </location>
</feature>
<evidence type="ECO:0000256" key="3">
    <source>
        <dbReference type="ARBA" id="ARBA00022737"/>
    </source>
</evidence>
<keyword evidence="4" id="KW-0547">Nucleotide-binding</keyword>
<dbReference type="PANTHER" id="PTHR36766">
    <property type="entry name" value="PLANT BROAD-SPECTRUM MILDEW RESISTANCE PROTEIN RPW8"/>
    <property type="match status" value="1"/>
</dbReference>
<dbReference type="GO" id="GO:0043531">
    <property type="term" value="F:ADP binding"/>
    <property type="evidence" value="ECO:0007669"/>
    <property type="project" value="InterPro"/>
</dbReference>
<dbReference type="Gene3D" id="3.40.50.300">
    <property type="entry name" value="P-loop containing nucleotide triphosphate hydrolases"/>
    <property type="match status" value="1"/>
</dbReference>
<dbReference type="GO" id="GO:0051707">
    <property type="term" value="P:response to other organism"/>
    <property type="evidence" value="ECO:0007669"/>
    <property type="project" value="UniProtKB-ARBA"/>
</dbReference>
<feature type="domain" description="NB-ARC" evidence="8">
    <location>
        <begin position="190"/>
        <end position="354"/>
    </location>
</feature>
<evidence type="ECO:0000259" key="9">
    <source>
        <dbReference type="Pfam" id="PF18052"/>
    </source>
</evidence>
<comment type="similarity">
    <text evidence="1">Belongs to the disease resistance NB-LRR family.</text>
</comment>
<dbReference type="InterPro" id="IPR056789">
    <property type="entry name" value="LRR_R13L1-DRL21"/>
</dbReference>
<evidence type="ECO:0000313" key="12">
    <source>
        <dbReference type="EMBL" id="CAA7388701.1"/>
    </source>
</evidence>
<reference evidence="12" key="1">
    <citation type="submission" date="2020-02" db="EMBL/GenBank/DDBJ databases">
        <authorList>
            <person name="Scholz U."/>
            <person name="Mascher M."/>
            <person name="Fiebig A."/>
        </authorList>
    </citation>
    <scope>NUCLEOTIDE SEQUENCE</scope>
</reference>
<evidence type="ECO:0000256" key="5">
    <source>
        <dbReference type="ARBA" id="ARBA00022821"/>
    </source>
</evidence>
<evidence type="ECO:0000256" key="6">
    <source>
        <dbReference type="ARBA" id="ARBA00022840"/>
    </source>
</evidence>
<proteinExistence type="inferred from homology"/>
<dbReference type="InterPro" id="IPR036388">
    <property type="entry name" value="WH-like_DNA-bd_sf"/>
</dbReference>
<dbReference type="InterPro" id="IPR032675">
    <property type="entry name" value="LRR_dom_sf"/>
</dbReference>
<keyword evidence="6" id="KW-0067">ATP-binding</keyword>
<dbReference type="GO" id="GO:0006952">
    <property type="term" value="P:defense response"/>
    <property type="evidence" value="ECO:0007669"/>
    <property type="project" value="UniProtKB-KW"/>
</dbReference>
<gene>
    <name evidence="12" type="ORF">SI8410_01000888</name>
</gene>
<dbReference type="GO" id="GO:0005524">
    <property type="term" value="F:ATP binding"/>
    <property type="evidence" value="ECO:0007669"/>
    <property type="project" value="UniProtKB-KW"/>
</dbReference>
<dbReference type="InterPro" id="IPR042197">
    <property type="entry name" value="Apaf_helical"/>
</dbReference>
<feature type="domain" description="Disease resistance protein winged helix" evidence="10">
    <location>
        <begin position="437"/>
        <end position="509"/>
    </location>
</feature>
<dbReference type="Pfam" id="PF23559">
    <property type="entry name" value="WHD_DRP"/>
    <property type="match status" value="1"/>
</dbReference>
<evidence type="ECO:0000256" key="2">
    <source>
        <dbReference type="ARBA" id="ARBA00022614"/>
    </source>
</evidence>
<sequence>MTIGEMILGAIFQAILTDLRHLILSSSAEAPDLEKDLRSLLRSLTRIQSILEDVEKNQVNKKEQKPWVFEFRDVQYEANDVLDEIRMECLRRRTVRLHKVRDTVSWMNPNRLQFEKNIKVRLRQIIEDIDKIPTRNAFPPAEALPHRISGDQDDAKPTTGNVSSESALFGREAEIETIVKLLTSDGKPSYNDPGVITIQGVGGIGKTAVAQAVYNRKDVSKNFFLQMWVYVPRHVAITKLTRSILEAAGGSSNLSELHMLQEQLKELLAGKKYLLVLDNLWNEKSEDWEELVSNWDELKKIFLAGAPGSRILVTTRSPTTTRITRTIGPSILLRGLSFDDSLSVFLHHAFENPVEYRKEPELAIAGMEITAKCSGSPLAAKTLGSRLRGEDRSTWEQFRKSGMLHLKESCYGIFRSLESTYHQLPPHQKRCFRFCGLFPKGHVFDKDTFIRLWMAQGYIFPKEISAGNERRVEDVGGEYFDSFVDRLFFEPIEGCSTKYKMSGLISELAQLLTEGECSMIHHDMMSSVQETIRHSALILDHLHSSTSVGSSGPRKTAQDTLECFYSSKGLYTLLVLPGHPEICWQLPQNMAQKLKRLRVLDFGNIEIESLDASIGQLIHLRYLGITSSSIKGLPDSVSNLYNLQTLCLRNCKRLKTLPKDLSYLTGLRHLDLHDDADFDDEVSFSLCSMPKNIYKLKLQTLSKFVVGGKLKDCRISELKKLTQIRGDLRILDLHNIHHVDEVKEEILSDKEFLSRLELQWCGNPSSGELSSLHEHVLRKLKPHTNLQELWIVGYNRSLFPEWVGHASFSKLVKVRLSKCRTCVQLPPLGRLELLEELWLKDMDGVEYVDCQFCCGSNQRIGFPSLRKLSFENMPKLKGWYGEERCKLPSLQELYIKNCPLLLCCHSISDRTKVSFI</sequence>
<dbReference type="InterPro" id="IPR002182">
    <property type="entry name" value="NB-ARC"/>
</dbReference>
<feature type="compositionally biased region" description="Basic and acidic residues" evidence="7">
    <location>
        <begin position="144"/>
        <end position="156"/>
    </location>
</feature>
<evidence type="ECO:0000259" key="10">
    <source>
        <dbReference type="Pfam" id="PF23559"/>
    </source>
</evidence>
<dbReference type="SUPFAM" id="SSF52540">
    <property type="entry name" value="P-loop containing nucleoside triphosphate hydrolases"/>
    <property type="match status" value="1"/>
</dbReference>
<organism evidence="12 13">
    <name type="scientific">Spirodela intermedia</name>
    <name type="common">Intermediate duckweed</name>
    <dbReference type="NCBI Taxonomy" id="51605"/>
    <lineage>
        <taxon>Eukaryota</taxon>
        <taxon>Viridiplantae</taxon>
        <taxon>Streptophyta</taxon>
        <taxon>Embryophyta</taxon>
        <taxon>Tracheophyta</taxon>
        <taxon>Spermatophyta</taxon>
        <taxon>Magnoliopsida</taxon>
        <taxon>Liliopsida</taxon>
        <taxon>Araceae</taxon>
        <taxon>Lemnoideae</taxon>
        <taxon>Spirodela</taxon>
    </lineage>
</organism>
<name>A0A7I8JXN9_SPIIN</name>
<dbReference type="SUPFAM" id="SSF52058">
    <property type="entry name" value="L domain-like"/>
    <property type="match status" value="1"/>
</dbReference>
<dbReference type="Gene3D" id="1.10.10.10">
    <property type="entry name" value="Winged helix-like DNA-binding domain superfamily/Winged helix DNA-binding domain"/>
    <property type="match status" value="1"/>
</dbReference>
<dbReference type="Proteomes" id="UP000663760">
    <property type="component" value="Chromosome 1"/>
</dbReference>
<evidence type="ECO:0000259" key="11">
    <source>
        <dbReference type="Pfam" id="PF25019"/>
    </source>
</evidence>
<dbReference type="EMBL" id="LR746264">
    <property type="protein sequence ID" value="CAA7388701.1"/>
    <property type="molecule type" value="Genomic_DNA"/>
</dbReference>
<dbReference type="Gene3D" id="1.20.5.4130">
    <property type="match status" value="1"/>
</dbReference>
<evidence type="ECO:0000256" key="1">
    <source>
        <dbReference type="ARBA" id="ARBA00008894"/>
    </source>
</evidence>
<keyword evidence="13" id="KW-1185">Reference proteome</keyword>
<feature type="region of interest" description="Disordered" evidence="7">
    <location>
        <begin position="140"/>
        <end position="163"/>
    </location>
</feature>
<dbReference type="Gene3D" id="3.80.10.10">
    <property type="entry name" value="Ribonuclease Inhibitor"/>
    <property type="match status" value="1"/>
</dbReference>
<dbReference type="InterPro" id="IPR027417">
    <property type="entry name" value="P-loop_NTPase"/>
</dbReference>
<evidence type="ECO:0000313" key="13">
    <source>
        <dbReference type="Proteomes" id="UP000663760"/>
    </source>
</evidence>
<evidence type="ECO:0000256" key="4">
    <source>
        <dbReference type="ARBA" id="ARBA00022741"/>
    </source>
</evidence>
<dbReference type="AlphaFoldDB" id="A0A7I8JXN9"/>
<dbReference type="Gene3D" id="1.10.8.430">
    <property type="entry name" value="Helical domain of apoptotic protease-activating factors"/>
    <property type="match status" value="1"/>
</dbReference>
<feature type="domain" description="Disease resistance N-terminal" evidence="9">
    <location>
        <begin position="14"/>
        <end position="98"/>
    </location>
</feature>
<accession>A0A7I8JXN9</accession>
<dbReference type="Pfam" id="PF00931">
    <property type="entry name" value="NB-ARC"/>
    <property type="match status" value="1"/>
</dbReference>
<dbReference type="PANTHER" id="PTHR36766:SF40">
    <property type="entry name" value="DISEASE RESISTANCE PROTEIN RGA3"/>
    <property type="match status" value="1"/>
</dbReference>
<keyword evidence="2" id="KW-0433">Leucine-rich repeat</keyword>
<dbReference type="Pfam" id="PF18052">
    <property type="entry name" value="Rx_N"/>
    <property type="match status" value="1"/>
</dbReference>
<dbReference type="PRINTS" id="PR00364">
    <property type="entry name" value="DISEASERSIST"/>
</dbReference>
<dbReference type="OrthoDB" id="778770at2759"/>
<dbReference type="Pfam" id="PF25019">
    <property type="entry name" value="LRR_R13L1-DRL21"/>
    <property type="match status" value="1"/>
</dbReference>
<keyword evidence="3" id="KW-0677">Repeat</keyword>
<protein>
    <submittedName>
        <fullName evidence="12">Uncharacterized protein</fullName>
    </submittedName>
</protein>
<dbReference type="InterPro" id="IPR058922">
    <property type="entry name" value="WHD_DRP"/>
</dbReference>